<name>A0A420VPP2_9SPHI</name>
<proteinExistence type="predicted"/>
<sequence>MLFTYWIYLLAVRDSKYIKNKYSPNSEVISTTAVYKRPKINSHIIDTLHSGVKLNARNVNQDFYRIIFAEEYNSLKGSYIPKKALKFFNDTEL</sequence>
<comment type="caution">
    <text evidence="1">The sequence shown here is derived from an EMBL/GenBank/DDBJ whole genome shotgun (WGS) entry which is preliminary data.</text>
</comment>
<dbReference type="AlphaFoldDB" id="A0A420VPP2"/>
<gene>
    <name evidence="1" type="ORF">D7322_28050</name>
</gene>
<dbReference type="EMBL" id="RBWS01000039">
    <property type="protein sequence ID" value="RKO68275.1"/>
    <property type="molecule type" value="Genomic_DNA"/>
</dbReference>
<evidence type="ECO:0000313" key="1">
    <source>
        <dbReference type="EMBL" id="RKO68275.1"/>
    </source>
</evidence>
<reference evidence="1 2" key="1">
    <citation type="submission" date="2018-10" db="EMBL/GenBank/DDBJ databases">
        <title>Sphingobacterium sp. M05W1-28.</title>
        <authorList>
            <person name="Cai H."/>
        </authorList>
    </citation>
    <scope>NUCLEOTIDE SEQUENCE [LARGE SCALE GENOMIC DNA]</scope>
    <source>
        <strain evidence="1 2">M05W1-28</strain>
    </source>
</reference>
<accession>A0A420VPP2</accession>
<evidence type="ECO:0008006" key="3">
    <source>
        <dbReference type="Google" id="ProtNLM"/>
    </source>
</evidence>
<dbReference type="Proteomes" id="UP000282423">
    <property type="component" value="Unassembled WGS sequence"/>
</dbReference>
<protein>
    <recommendedName>
        <fullName evidence="3">SH3 domain-containing protein</fullName>
    </recommendedName>
</protein>
<evidence type="ECO:0000313" key="2">
    <source>
        <dbReference type="Proteomes" id="UP000282423"/>
    </source>
</evidence>
<organism evidence="1 2">
    <name type="scientific">Sphingobacterium puteale</name>
    <dbReference type="NCBI Taxonomy" id="2420510"/>
    <lineage>
        <taxon>Bacteria</taxon>
        <taxon>Pseudomonadati</taxon>
        <taxon>Bacteroidota</taxon>
        <taxon>Sphingobacteriia</taxon>
        <taxon>Sphingobacteriales</taxon>
        <taxon>Sphingobacteriaceae</taxon>
        <taxon>Sphingobacterium</taxon>
    </lineage>
</organism>
<keyword evidence="2" id="KW-1185">Reference proteome</keyword>